<feature type="transmembrane region" description="Helical" evidence="1">
    <location>
        <begin position="157"/>
        <end position="176"/>
    </location>
</feature>
<dbReference type="InterPro" id="IPR003599">
    <property type="entry name" value="Ig_sub"/>
</dbReference>
<dbReference type="RefSeq" id="XP_014668930.1">
    <property type="nucleotide sequence ID" value="XM_014813444.1"/>
</dbReference>
<dbReference type="InterPro" id="IPR007110">
    <property type="entry name" value="Ig-like_dom"/>
</dbReference>
<protein>
    <submittedName>
        <fullName evidence="4">Uncharacterized protein LOC106810161</fullName>
    </submittedName>
</protein>
<dbReference type="SUPFAM" id="SSF48726">
    <property type="entry name" value="Immunoglobulin"/>
    <property type="match status" value="1"/>
</dbReference>
<dbReference type="InterPro" id="IPR013783">
    <property type="entry name" value="Ig-like_fold"/>
</dbReference>
<keyword evidence="3" id="KW-1185">Reference proteome</keyword>
<feature type="domain" description="Ig-like" evidence="2">
    <location>
        <begin position="29"/>
        <end position="128"/>
    </location>
</feature>
<gene>
    <name evidence="4" type="primary">LOC106810161</name>
</gene>
<dbReference type="Pfam" id="PF13927">
    <property type="entry name" value="Ig_3"/>
    <property type="match status" value="1"/>
</dbReference>
<keyword evidence="1" id="KW-1133">Transmembrane helix</keyword>
<evidence type="ECO:0000313" key="3">
    <source>
        <dbReference type="Proteomes" id="UP000695022"/>
    </source>
</evidence>
<evidence type="ECO:0000259" key="2">
    <source>
        <dbReference type="PROSITE" id="PS50835"/>
    </source>
</evidence>
<dbReference type="SMART" id="SM00408">
    <property type="entry name" value="IGc2"/>
    <property type="match status" value="1"/>
</dbReference>
<accession>A0ABM1E9Q9</accession>
<dbReference type="InterPro" id="IPR003598">
    <property type="entry name" value="Ig_sub2"/>
</dbReference>
<dbReference type="Proteomes" id="UP000695022">
    <property type="component" value="Unplaced"/>
</dbReference>
<evidence type="ECO:0000313" key="4">
    <source>
        <dbReference type="RefSeq" id="XP_014668930.1"/>
    </source>
</evidence>
<name>A0ABM1E9Q9_PRICU</name>
<dbReference type="PANTHER" id="PTHR23279:SF36">
    <property type="entry name" value="DEFECTIVE PROBOSCIS EXTENSION RESPONSE 9, ISOFORM A"/>
    <property type="match status" value="1"/>
</dbReference>
<dbReference type="PANTHER" id="PTHR23279">
    <property type="entry name" value="DEFECTIVE PROBOSCIS EXTENSION RESPONSE DPR -RELATED"/>
    <property type="match status" value="1"/>
</dbReference>
<dbReference type="PROSITE" id="PS50835">
    <property type="entry name" value="IG_LIKE"/>
    <property type="match status" value="1"/>
</dbReference>
<dbReference type="SMART" id="SM00409">
    <property type="entry name" value="IG"/>
    <property type="match status" value="1"/>
</dbReference>
<dbReference type="InterPro" id="IPR036179">
    <property type="entry name" value="Ig-like_dom_sf"/>
</dbReference>
<keyword evidence="1" id="KW-0812">Transmembrane</keyword>
<reference evidence="4" key="1">
    <citation type="submission" date="2025-08" db="UniProtKB">
        <authorList>
            <consortium name="RefSeq"/>
        </authorList>
    </citation>
    <scope>IDENTIFICATION</scope>
</reference>
<dbReference type="Gene3D" id="2.60.40.10">
    <property type="entry name" value="Immunoglobulins"/>
    <property type="match status" value="1"/>
</dbReference>
<dbReference type="GeneID" id="106810161"/>
<dbReference type="InterPro" id="IPR037448">
    <property type="entry name" value="Zig-8"/>
</dbReference>
<organism evidence="3 4">
    <name type="scientific">Priapulus caudatus</name>
    <name type="common">Priapulid worm</name>
    <dbReference type="NCBI Taxonomy" id="37621"/>
    <lineage>
        <taxon>Eukaryota</taxon>
        <taxon>Metazoa</taxon>
        <taxon>Ecdysozoa</taxon>
        <taxon>Scalidophora</taxon>
        <taxon>Priapulida</taxon>
        <taxon>Priapulimorpha</taxon>
        <taxon>Priapulimorphida</taxon>
        <taxon>Priapulidae</taxon>
        <taxon>Priapulus</taxon>
    </lineage>
</organism>
<proteinExistence type="predicted"/>
<keyword evidence="1" id="KW-0472">Membrane</keyword>
<sequence length="178" mass="19517">MAPQQSSDFTIRRRVFHSFQGNLIDTSESSAVEITAPKVVEQGENIRLECNVTAKPRPPVKVLWFHNNSIIIINHDEKSLRTKVMYKRTSYSTVSILTVQNAQRTDSGTYMCKPDSATGTSAEVLVVNGKRPEAIKGDTTSSSLSSSSINCKGNTRALIVLLAGFLLVSYTSPLFAAY</sequence>
<evidence type="ECO:0000256" key="1">
    <source>
        <dbReference type="SAM" id="Phobius"/>
    </source>
</evidence>